<accession>A0A1Y5RXH6</accession>
<reference evidence="1 2" key="1">
    <citation type="submission" date="2017-03" db="EMBL/GenBank/DDBJ databases">
        <authorList>
            <person name="Afonso C.L."/>
            <person name="Miller P.J."/>
            <person name="Scott M.A."/>
            <person name="Spackman E."/>
            <person name="Goraichik I."/>
            <person name="Dimitrov K.M."/>
            <person name="Suarez D.L."/>
            <person name="Swayne D.E."/>
        </authorList>
    </citation>
    <scope>NUCLEOTIDE SEQUENCE [LARGE SCALE GENOMIC DNA]</scope>
    <source>
        <strain evidence="1 2">CECT 7639</strain>
    </source>
</reference>
<organism evidence="1 2">
    <name type="scientific">Falsiruegeria litorea R37</name>
    <dbReference type="NCBI Taxonomy" id="1200284"/>
    <lineage>
        <taxon>Bacteria</taxon>
        <taxon>Pseudomonadati</taxon>
        <taxon>Pseudomonadota</taxon>
        <taxon>Alphaproteobacteria</taxon>
        <taxon>Rhodobacterales</taxon>
        <taxon>Roseobacteraceae</taxon>
        <taxon>Falsiruegeria</taxon>
    </lineage>
</organism>
<dbReference type="AlphaFoldDB" id="A0A1Y5RXH6"/>
<protein>
    <submittedName>
        <fullName evidence="1">Uncharacterized protein</fullName>
    </submittedName>
</protein>
<dbReference type="RefSeq" id="WP_085794723.1">
    <property type="nucleotide sequence ID" value="NZ_FWFO01000001.1"/>
</dbReference>
<gene>
    <name evidence="1" type="ORF">TRL7639_01069</name>
</gene>
<proteinExistence type="predicted"/>
<keyword evidence="2" id="KW-1185">Reference proteome</keyword>
<dbReference type="EMBL" id="FWFO01000001">
    <property type="protein sequence ID" value="SLN27900.1"/>
    <property type="molecule type" value="Genomic_DNA"/>
</dbReference>
<name>A0A1Y5RXH6_9RHOB</name>
<evidence type="ECO:0000313" key="2">
    <source>
        <dbReference type="Proteomes" id="UP000193077"/>
    </source>
</evidence>
<sequence>MRRLGYTKIATVLLGEEGNIPDYDAPVVNEEAPTEEWDRFRDAPTITSNVQILEQIRAAEL</sequence>
<evidence type="ECO:0000313" key="1">
    <source>
        <dbReference type="EMBL" id="SLN27900.1"/>
    </source>
</evidence>
<dbReference type="Proteomes" id="UP000193077">
    <property type="component" value="Unassembled WGS sequence"/>
</dbReference>